<keyword evidence="8" id="KW-1185">Reference proteome</keyword>
<dbReference type="PANTHER" id="PTHR23427:SF2">
    <property type="entry name" value="SURFEIT LOCUS PROTEIN 1"/>
    <property type="match status" value="1"/>
</dbReference>
<dbReference type="AlphaFoldDB" id="A4BQR8"/>
<dbReference type="EMBL" id="AAOF01000005">
    <property type="protein sequence ID" value="EAR21918.1"/>
    <property type="molecule type" value="Genomic_DNA"/>
</dbReference>
<keyword evidence="5 6" id="KW-0472">Membrane</keyword>
<comment type="subcellular location">
    <subcellularLocation>
        <location evidence="6">Cell membrane</location>
        <topology evidence="6">Multi-pass membrane protein</topology>
    </subcellularLocation>
    <subcellularLocation>
        <location evidence="1">Membrane</location>
    </subcellularLocation>
</comment>
<sequence length="243" mass="26898">MRIGSYEFRPGFVPTLAVVLVLPLLTALGFWQLDRAKETQAYLDSLHAGRQAAAINLNTTEPEYSVAQHRIATARGRYDSTHQFLLDNQVYKGRVGYHVLTPLRLSDVGAAVLVDRGWVAAPFDRKVLPDVGVPETERGVSGVIDKGPSVAVRLGRAYVGQGDWPQRIGYVDFSYIAQALPYRVTPYLIRLDPDAGDGFVRVPPKPAMGPEKNLGYAAQWFAMATAVVIIYFLVNLKRRVNDN</sequence>
<dbReference type="InterPro" id="IPR002994">
    <property type="entry name" value="Surf1/Shy1"/>
</dbReference>
<reference evidence="7 8" key="1">
    <citation type="submission" date="2006-02" db="EMBL/GenBank/DDBJ databases">
        <authorList>
            <person name="Waterbury J."/>
            <person name="Ferriera S."/>
            <person name="Johnson J."/>
            <person name="Kravitz S."/>
            <person name="Halpern A."/>
            <person name="Remington K."/>
            <person name="Beeson K."/>
            <person name="Tran B."/>
            <person name="Rogers Y.-H."/>
            <person name="Friedman R."/>
            <person name="Venter J.C."/>
        </authorList>
    </citation>
    <scope>NUCLEOTIDE SEQUENCE [LARGE SCALE GENOMIC DNA]</scope>
    <source>
        <strain evidence="7 8">Nb-231</strain>
    </source>
</reference>
<dbReference type="Pfam" id="PF02104">
    <property type="entry name" value="SURF1"/>
    <property type="match status" value="1"/>
</dbReference>
<dbReference type="Proteomes" id="UP000003374">
    <property type="component" value="Unassembled WGS sequence"/>
</dbReference>
<gene>
    <name evidence="7" type="ORF">NB231_06006</name>
</gene>
<evidence type="ECO:0000256" key="3">
    <source>
        <dbReference type="ARBA" id="ARBA00022692"/>
    </source>
</evidence>
<keyword evidence="3 6" id="KW-0812">Transmembrane</keyword>
<dbReference type="STRING" id="314278.NB231_06006"/>
<keyword evidence="6" id="KW-1003">Cell membrane</keyword>
<protein>
    <recommendedName>
        <fullName evidence="6">SURF1-like protein</fullName>
    </recommendedName>
</protein>
<dbReference type="PROSITE" id="PS50895">
    <property type="entry name" value="SURF1"/>
    <property type="match status" value="1"/>
</dbReference>
<evidence type="ECO:0000313" key="8">
    <source>
        <dbReference type="Proteomes" id="UP000003374"/>
    </source>
</evidence>
<evidence type="ECO:0000256" key="6">
    <source>
        <dbReference type="RuleBase" id="RU363076"/>
    </source>
</evidence>
<evidence type="ECO:0000313" key="7">
    <source>
        <dbReference type="EMBL" id="EAR21918.1"/>
    </source>
</evidence>
<evidence type="ECO:0000256" key="1">
    <source>
        <dbReference type="ARBA" id="ARBA00004370"/>
    </source>
</evidence>
<dbReference type="RefSeq" id="WP_005000534.1">
    <property type="nucleotide sequence ID" value="NZ_CH672427.1"/>
</dbReference>
<dbReference type="CDD" id="cd06662">
    <property type="entry name" value="SURF1"/>
    <property type="match status" value="1"/>
</dbReference>
<proteinExistence type="inferred from homology"/>
<name>A4BQR8_9GAMM</name>
<keyword evidence="4 6" id="KW-1133">Transmembrane helix</keyword>
<comment type="caution">
    <text evidence="7">The sequence shown here is derived from an EMBL/GenBank/DDBJ whole genome shotgun (WGS) entry which is preliminary data.</text>
</comment>
<dbReference type="PANTHER" id="PTHR23427">
    <property type="entry name" value="SURFEIT LOCUS PROTEIN"/>
    <property type="match status" value="1"/>
</dbReference>
<evidence type="ECO:0000256" key="2">
    <source>
        <dbReference type="ARBA" id="ARBA00007165"/>
    </source>
</evidence>
<dbReference type="eggNOG" id="COG3346">
    <property type="taxonomic scope" value="Bacteria"/>
</dbReference>
<feature type="transmembrane region" description="Helical" evidence="6">
    <location>
        <begin position="12"/>
        <end position="31"/>
    </location>
</feature>
<organism evidence="7 8">
    <name type="scientific">Nitrococcus mobilis Nb-231</name>
    <dbReference type="NCBI Taxonomy" id="314278"/>
    <lineage>
        <taxon>Bacteria</taxon>
        <taxon>Pseudomonadati</taxon>
        <taxon>Pseudomonadota</taxon>
        <taxon>Gammaproteobacteria</taxon>
        <taxon>Chromatiales</taxon>
        <taxon>Ectothiorhodospiraceae</taxon>
        <taxon>Nitrococcus</taxon>
    </lineage>
</organism>
<accession>A4BQR8</accession>
<evidence type="ECO:0000256" key="5">
    <source>
        <dbReference type="ARBA" id="ARBA00023136"/>
    </source>
</evidence>
<evidence type="ECO:0000256" key="4">
    <source>
        <dbReference type="ARBA" id="ARBA00022989"/>
    </source>
</evidence>
<comment type="similarity">
    <text evidence="2 6">Belongs to the SURF1 family.</text>
</comment>
<dbReference type="HOGENOM" id="CLU_047737_2_2_6"/>
<feature type="transmembrane region" description="Helical" evidence="6">
    <location>
        <begin position="214"/>
        <end position="234"/>
    </location>
</feature>
<dbReference type="InterPro" id="IPR045214">
    <property type="entry name" value="Surf1/Surf4"/>
</dbReference>
<dbReference type="OrthoDB" id="9789940at2"/>
<dbReference type="GO" id="GO:0005886">
    <property type="term" value="C:plasma membrane"/>
    <property type="evidence" value="ECO:0007669"/>
    <property type="project" value="UniProtKB-SubCell"/>
</dbReference>